<dbReference type="RefSeq" id="WP_258116344.1">
    <property type="nucleotide sequence ID" value="NZ_CP062229.1"/>
</dbReference>
<reference evidence="7" key="1">
    <citation type="submission" date="2020-09" db="EMBL/GenBank/DDBJ databases">
        <title>Rhizobia associated with sainfoin plants.</title>
        <authorList>
            <person name="Asharfi S."/>
            <person name="Kuzmanovic N."/>
            <person name="Bunk B."/>
            <person name="Sproeer C."/>
            <person name="Becker M."/>
            <person name="Thuenen T."/>
        </authorList>
    </citation>
    <scope>NUCLEOTIDE SEQUENCE</scope>
    <source>
        <strain evidence="7">OM4</strain>
    </source>
</reference>
<comment type="subcellular location">
    <subcellularLocation>
        <location evidence="1">Cell membrane</location>
        <topology evidence="1">Multi-pass membrane protein</topology>
    </subcellularLocation>
</comment>
<dbReference type="Proteomes" id="UP001058098">
    <property type="component" value="Chromosome"/>
</dbReference>
<feature type="transmembrane region" description="Helical" evidence="6">
    <location>
        <begin position="228"/>
        <end position="247"/>
    </location>
</feature>
<feature type="transmembrane region" description="Helical" evidence="6">
    <location>
        <begin position="24"/>
        <end position="43"/>
    </location>
</feature>
<keyword evidence="3 6" id="KW-0812">Transmembrane</keyword>
<feature type="transmembrane region" description="Helical" evidence="6">
    <location>
        <begin position="511"/>
        <end position="533"/>
    </location>
</feature>
<feature type="transmembrane region" description="Helical" evidence="6">
    <location>
        <begin position="433"/>
        <end position="454"/>
    </location>
</feature>
<evidence type="ECO:0000313" key="8">
    <source>
        <dbReference type="Proteomes" id="UP001058098"/>
    </source>
</evidence>
<feature type="transmembrane region" description="Helical" evidence="6">
    <location>
        <begin position="460"/>
        <end position="477"/>
    </location>
</feature>
<evidence type="ECO:0000256" key="5">
    <source>
        <dbReference type="ARBA" id="ARBA00023136"/>
    </source>
</evidence>
<feature type="transmembrane region" description="Helical" evidence="6">
    <location>
        <begin position="706"/>
        <end position="726"/>
    </location>
</feature>
<dbReference type="Pfam" id="PF02653">
    <property type="entry name" value="BPD_transp_2"/>
    <property type="match status" value="2"/>
</dbReference>
<feature type="transmembrane region" description="Helical" evidence="6">
    <location>
        <begin position="77"/>
        <end position="95"/>
    </location>
</feature>
<evidence type="ECO:0000256" key="6">
    <source>
        <dbReference type="SAM" id="Phobius"/>
    </source>
</evidence>
<feature type="transmembrane region" description="Helical" evidence="6">
    <location>
        <begin position="55"/>
        <end position="71"/>
    </location>
</feature>
<feature type="transmembrane region" description="Helical" evidence="6">
    <location>
        <begin position="320"/>
        <end position="343"/>
    </location>
</feature>
<keyword evidence="4 6" id="KW-1133">Transmembrane helix</keyword>
<dbReference type="PANTHER" id="PTHR32196:SF72">
    <property type="entry name" value="RIBOSE IMPORT PERMEASE PROTEIN RBSC"/>
    <property type="match status" value="1"/>
</dbReference>
<keyword evidence="2" id="KW-1003">Cell membrane</keyword>
<feature type="transmembrane region" description="Helical" evidence="6">
    <location>
        <begin position="134"/>
        <end position="158"/>
    </location>
</feature>
<evidence type="ECO:0000313" key="7">
    <source>
        <dbReference type="EMBL" id="UVC12711.1"/>
    </source>
</evidence>
<evidence type="ECO:0000256" key="4">
    <source>
        <dbReference type="ARBA" id="ARBA00022989"/>
    </source>
</evidence>
<feature type="transmembrane region" description="Helical" evidence="6">
    <location>
        <begin position="179"/>
        <end position="198"/>
    </location>
</feature>
<feature type="transmembrane region" description="Helical" evidence="6">
    <location>
        <begin position="663"/>
        <end position="694"/>
    </location>
</feature>
<feature type="transmembrane region" description="Helical" evidence="6">
    <location>
        <begin position="578"/>
        <end position="597"/>
    </location>
</feature>
<protein>
    <submittedName>
        <fullName evidence="7">ABC transporter permease</fullName>
    </submittedName>
</protein>
<accession>A0ABY5QNH7</accession>
<feature type="transmembrane region" description="Helical" evidence="6">
    <location>
        <begin position="623"/>
        <end position="643"/>
    </location>
</feature>
<keyword evidence="5 6" id="KW-0472">Membrane</keyword>
<feature type="transmembrane region" description="Helical" evidence="6">
    <location>
        <begin position="484"/>
        <end position="505"/>
    </location>
</feature>
<dbReference type="CDD" id="cd06579">
    <property type="entry name" value="TM_PBP1_transp_AraH_like"/>
    <property type="match status" value="2"/>
</dbReference>
<keyword evidence="8" id="KW-1185">Reference proteome</keyword>
<proteinExistence type="predicted"/>
<dbReference type="EMBL" id="CP062229">
    <property type="protein sequence ID" value="UVC12711.1"/>
    <property type="molecule type" value="Genomic_DNA"/>
</dbReference>
<evidence type="ECO:0000256" key="3">
    <source>
        <dbReference type="ARBA" id="ARBA00022692"/>
    </source>
</evidence>
<feature type="transmembrane region" description="Helical" evidence="6">
    <location>
        <begin position="405"/>
        <end position="421"/>
    </location>
</feature>
<evidence type="ECO:0000256" key="2">
    <source>
        <dbReference type="ARBA" id="ARBA00022475"/>
    </source>
</evidence>
<feature type="transmembrane region" description="Helical" evidence="6">
    <location>
        <begin position="107"/>
        <end position="128"/>
    </location>
</feature>
<name>A0ABY5QNH7_9HYPH</name>
<dbReference type="PANTHER" id="PTHR32196">
    <property type="entry name" value="ABC TRANSPORTER PERMEASE PROTEIN YPHD-RELATED-RELATED"/>
    <property type="match status" value="1"/>
</dbReference>
<organism evidence="7 8">
    <name type="scientific">Mesorhizobium onobrychidis</name>
    <dbReference type="NCBI Taxonomy" id="2775404"/>
    <lineage>
        <taxon>Bacteria</taxon>
        <taxon>Pseudomonadati</taxon>
        <taxon>Pseudomonadota</taxon>
        <taxon>Alphaproteobacteria</taxon>
        <taxon>Hyphomicrobiales</taxon>
        <taxon>Phyllobacteriaceae</taxon>
        <taxon>Mesorhizobium</taxon>
    </lineage>
</organism>
<dbReference type="InterPro" id="IPR001851">
    <property type="entry name" value="ABC_transp_permease"/>
</dbReference>
<evidence type="ECO:0000256" key="1">
    <source>
        <dbReference type="ARBA" id="ARBA00004651"/>
    </source>
</evidence>
<gene>
    <name evidence="7" type="ORF">IHQ72_18150</name>
</gene>
<sequence length="751" mass="79309">MALTATTSLGRAPSQIVGGWEVGLVALLLLLYLGGALVNPAFFGSTGAFHSLLRDTSRVAIIAVGVTFVIVNKDLDLSVGSTYGLVAVVFARLFAPNFLDLGVVTSAILCLLLGTLIGLINGVLVTILKVPAFIATLTVLFIGRGFVLALTHGQAIYYPAKATSYPGFFHLGETNLLGFNNQIVIFLVVAVIGAYVLAKTRWGYETFATGGNEQAASYAGIPTNWVRIRAFLISSLCAALAGLMSAAQDKGVTPLYGVSGELTVIAAVIIGGASILGGRGRVAGSCLGALLVVLLDKVLREGWPITRIIKIGDEEITVNAVFSLPVGAVPVFLGLLLVVAVLIEPYLIRRQLAGRLWAWLRDRPPPPAYEIGGIAIEGVQTKGAMATDMALSATGFGKFLARRDALAIILTALLWLTGLALRPDYWWNLSNSFAILLNYTELALITIGLTYVIAAGDIDLSVGAVLALAGSTAAYFLKVLGADPVTAVAMGLLAGMCAGLVNAIVTVGFKLPAFIATLGMFYIARGLAAWFVAGQQLTGWPEGYNLLGRKVNDILLHYRISLPDGLLRSIAEVVSVQTIWMLLVALIAGVVLAYMPFGQKVYATGGNIRAAAYAGINTNRVRFFALMLAALCATMAGIINVAYFRSFNPVAGQFRELDAIASVIIGGGSIFGGYGTVIGALAGAAVITLIRALLQLNVQGFTMPQHWINVFIGGILIVAVLIDIWVRQANIFGRLRARLARRTRTAETTHA</sequence>